<sequence>MTPPALSGIDHTLVGVRDLDAARERWARLGFTVTPRGRHIGWGTANYCVMLERGYIELLGILDPGQFTNNLDKFLETREGLMGLAFASDDPAATKARLEALGLHPDGPKDLKRYLELPEGDVLPEFRLLFLPKAETPDLSAFVCCHLTPGLVRRPAWLDHDNGAVALRGITVISDAPDKSASGYRAYFGETAVRAIPGGAEVACGPESLRFVTREGFAALYPGQGAWPPFPAPLPAAMTVTVREPSRTMTHLWNRAIRADRDGDRIWVGPSEANGLVLEFVKA</sequence>
<accession>A0A5J6MH92</accession>
<gene>
    <name evidence="2" type="ORF">FRZ44_09370</name>
</gene>
<evidence type="ECO:0000313" key="2">
    <source>
        <dbReference type="EMBL" id="QEX15650.1"/>
    </source>
</evidence>
<dbReference type="Proteomes" id="UP000326202">
    <property type="component" value="Chromosome"/>
</dbReference>
<evidence type="ECO:0000313" key="3">
    <source>
        <dbReference type="Proteomes" id="UP000326202"/>
    </source>
</evidence>
<dbReference type="KEGG" id="htq:FRZ44_09370"/>
<dbReference type="InterPro" id="IPR025870">
    <property type="entry name" value="Glyoxalase-like_dom"/>
</dbReference>
<dbReference type="SUPFAM" id="SSF54593">
    <property type="entry name" value="Glyoxalase/Bleomycin resistance protein/Dihydroxybiphenyl dioxygenase"/>
    <property type="match status" value="1"/>
</dbReference>
<dbReference type="Gene3D" id="3.10.180.10">
    <property type="entry name" value="2,3-Dihydroxybiphenyl 1,2-Dioxygenase, domain 1"/>
    <property type="match status" value="1"/>
</dbReference>
<name>A0A5J6MH92_9PROT</name>
<dbReference type="PANTHER" id="PTHR40265:SF1">
    <property type="entry name" value="GLYOXALASE-LIKE DOMAIN-CONTAINING PROTEIN"/>
    <property type="match status" value="1"/>
</dbReference>
<dbReference type="AlphaFoldDB" id="A0A5J6MH92"/>
<dbReference type="PROSITE" id="PS51819">
    <property type="entry name" value="VOC"/>
    <property type="match status" value="1"/>
</dbReference>
<organism evidence="2 3">
    <name type="scientific">Hypericibacter terrae</name>
    <dbReference type="NCBI Taxonomy" id="2602015"/>
    <lineage>
        <taxon>Bacteria</taxon>
        <taxon>Pseudomonadati</taxon>
        <taxon>Pseudomonadota</taxon>
        <taxon>Alphaproteobacteria</taxon>
        <taxon>Rhodospirillales</taxon>
        <taxon>Dongiaceae</taxon>
        <taxon>Hypericibacter</taxon>
    </lineage>
</organism>
<dbReference type="EMBL" id="CP042906">
    <property type="protein sequence ID" value="QEX15650.1"/>
    <property type="molecule type" value="Genomic_DNA"/>
</dbReference>
<dbReference type="InterPro" id="IPR037523">
    <property type="entry name" value="VOC_core"/>
</dbReference>
<dbReference type="OrthoDB" id="9812467at2"/>
<reference evidence="2 3" key="1">
    <citation type="submission" date="2019-08" db="EMBL/GenBank/DDBJ databases">
        <title>Hyperibacter terrae gen. nov., sp. nov. and Hyperibacter viscosus sp. nov., two new members in the family Rhodospirillaceae isolated from the rhizosphere of Hypericum perforatum.</title>
        <authorList>
            <person name="Noviana Z."/>
        </authorList>
    </citation>
    <scope>NUCLEOTIDE SEQUENCE [LARGE SCALE GENOMIC DNA]</scope>
    <source>
        <strain evidence="2 3">R5913</strain>
    </source>
</reference>
<dbReference type="Pfam" id="PF13468">
    <property type="entry name" value="Glyoxalase_3"/>
    <property type="match status" value="1"/>
</dbReference>
<dbReference type="RefSeq" id="WP_151176083.1">
    <property type="nucleotide sequence ID" value="NZ_CP042906.1"/>
</dbReference>
<keyword evidence="3" id="KW-1185">Reference proteome</keyword>
<protein>
    <recommendedName>
        <fullName evidence="1">VOC domain-containing protein</fullName>
    </recommendedName>
</protein>
<dbReference type="PANTHER" id="PTHR40265">
    <property type="entry name" value="BLL2707 PROTEIN"/>
    <property type="match status" value="1"/>
</dbReference>
<evidence type="ECO:0000259" key="1">
    <source>
        <dbReference type="PROSITE" id="PS51819"/>
    </source>
</evidence>
<feature type="domain" description="VOC" evidence="1">
    <location>
        <begin position="8"/>
        <end position="147"/>
    </location>
</feature>
<proteinExistence type="predicted"/>
<dbReference type="InterPro" id="IPR029068">
    <property type="entry name" value="Glyas_Bleomycin-R_OHBP_Dase"/>
</dbReference>